<keyword evidence="4" id="KW-0677">Repeat</keyword>
<feature type="domain" description="EF-hand" evidence="6">
    <location>
        <begin position="80"/>
        <end position="115"/>
    </location>
</feature>
<dbReference type="PANTHER" id="PTHR46212:SF3">
    <property type="entry name" value="GH27120P"/>
    <property type="match status" value="1"/>
</dbReference>
<dbReference type="Pfam" id="PF13499">
    <property type="entry name" value="EF-hand_7"/>
    <property type="match status" value="2"/>
</dbReference>
<accession>A0A9J6BDU3</accession>
<organism evidence="7 8">
    <name type="scientific">Polypedilum vanderplanki</name>
    <name type="common">Sleeping chironomid midge</name>
    <dbReference type="NCBI Taxonomy" id="319348"/>
    <lineage>
        <taxon>Eukaryota</taxon>
        <taxon>Metazoa</taxon>
        <taxon>Ecdysozoa</taxon>
        <taxon>Arthropoda</taxon>
        <taxon>Hexapoda</taxon>
        <taxon>Insecta</taxon>
        <taxon>Pterygota</taxon>
        <taxon>Neoptera</taxon>
        <taxon>Endopterygota</taxon>
        <taxon>Diptera</taxon>
        <taxon>Nematocera</taxon>
        <taxon>Chironomoidea</taxon>
        <taxon>Chironomidae</taxon>
        <taxon>Chironominae</taxon>
        <taxon>Polypedilum</taxon>
        <taxon>Polypedilum</taxon>
    </lineage>
</organism>
<dbReference type="PROSITE" id="PS50222">
    <property type="entry name" value="EF_HAND_2"/>
    <property type="match status" value="2"/>
</dbReference>
<dbReference type="Gene3D" id="1.10.238.10">
    <property type="entry name" value="EF-hand"/>
    <property type="match status" value="1"/>
</dbReference>
<dbReference type="InterPro" id="IPR002048">
    <property type="entry name" value="EF_hand_dom"/>
</dbReference>
<evidence type="ECO:0000313" key="8">
    <source>
        <dbReference type="Proteomes" id="UP001107558"/>
    </source>
</evidence>
<dbReference type="OrthoDB" id="10248537at2759"/>
<dbReference type="PANTHER" id="PTHR46212">
    <property type="entry name" value="PEFLIN"/>
    <property type="match status" value="1"/>
</dbReference>
<dbReference type="InterPro" id="IPR018247">
    <property type="entry name" value="EF_Hand_1_Ca_BS"/>
</dbReference>
<dbReference type="SUPFAM" id="SSF47473">
    <property type="entry name" value="EF-hand"/>
    <property type="match status" value="1"/>
</dbReference>
<evidence type="ECO:0000256" key="3">
    <source>
        <dbReference type="ARBA" id="ARBA00022723"/>
    </source>
</evidence>
<dbReference type="PROSITE" id="PS00018">
    <property type="entry name" value="EF_HAND_1"/>
    <property type="match status" value="2"/>
</dbReference>
<dbReference type="EMBL" id="JADBJN010000004">
    <property type="protein sequence ID" value="KAG5667909.1"/>
    <property type="molecule type" value="Genomic_DNA"/>
</dbReference>
<keyword evidence="5" id="KW-0106">Calcium</keyword>
<sequence length="182" mass="20724">MAYQGYNPYQPATGNSQVQNFFTHVDKDGSGKINAQELQQALINGQGQQFSDTACNMMISMFDQDRTGTIDITEFERLFNYINSWLSCFKAFDRDNSGSIEESELSAAFQQMGFRFSQQFINFLIVMSDPKERTRISVDQFIVLCVKIQKFTEAFKQRDTEMTGVIKIAFEDFLGIALGCSN</sequence>
<comment type="subcellular location">
    <subcellularLocation>
        <location evidence="1">Cytoplasm</location>
    </subcellularLocation>
</comment>
<dbReference type="SMART" id="SM00054">
    <property type="entry name" value="EFh"/>
    <property type="match status" value="3"/>
</dbReference>
<dbReference type="InterPro" id="IPR051426">
    <property type="entry name" value="Peflin/Sorcin_CaBP"/>
</dbReference>
<keyword evidence="2" id="KW-0963">Cytoplasm</keyword>
<reference evidence="7" key="1">
    <citation type="submission" date="2021-03" db="EMBL/GenBank/DDBJ databases">
        <title>Chromosome level genome of the anhydrobiotic midge Polypedilum vanderplanki.</title>
        <authorList>
            <person name="Yoshida Y."/>
            <person name="Kikawada T."/>
            <person name="Gusev O."/>
        </authorList>
    </citation>
    <scope>NUCLEOTIDE SEQUENCE</scope>
    <source>
        <strain evidence="7">NIAS01</strain>
        <tissue evidence="7">Whole body or cell culture</tissue>
    </source>
</reference>
<evidence type="ECO:0000256" key="2">
    <source>
        <dbReference type="ARBA" id="ARBA00022490"/>
    </source>
</evidence>
<dbReference type="AlphaFoldDB" id="A0A9J6BDU3"/>
<keyword evidence="3" id="KW-0479">Metal-binding</keyword>
<evidence type="ECO:0000256" key="5">
    <source>
        <dbReference type="ARBA" id="ARBA00022837"/>
    </source>
</evidence>
<evidence type="ECO:0000313" key="7">
    <source>
        <dbReference type="EMBL" id="KAG5667909.1"/>
    </source>
</evidence>
<name>A0A9J6BDU3_POLVA</name>
<gene>
    <name evidence="7" type="ORF">PVAND_015874</name>
</gene>
<proteinExistence type="predicted"/>
<dbReference type="GO" id="GO:0048306">
    <property type="term" value="F:calcium-dependent protein binding"/>
    <property type="evidence" value="ECO:0007669"/>
    <property type="project" value="UniProtKB-ARBA"/>
</dbReference>
<dbReference type="GO" id="GO:0005737">
    <property type="term" value="C:cytoplasm"/>
    <property type="evidence" value="ECO:0007669"/>
    <property type="project" value="UniProtKB-SubCell"/>
</dbReference>
<protein>
    <recommendedName>
        <fullName evidence="6">EF-hand domain-containing protein</fullName>
    </recommendedName>
</protein>
<dbReference type="GO" id="GO:0005509">
    <property type="term" value="F:calcium ion binding"/>
    <property type="evidence" value="ECO:0007669"/>
    <property type="project" value="InterPro"/>
</dbReference>
<evidence type="ECO:0000256" key="1">
    <source>
        <dbReference type="ARBA" id="ARBA00004496"/>
    </source>
</evidence>
<evidence type="ECO:0000259" key="6">
    <source>
        <dbReference type="PROSITE" id="PS50222"/>
    </source>
</evidence>
<dbReference type="InterPro" id="IPR011992">
    <property type="entry name" value="EF-hand-dom_pair"/>
</dbReference>
<comment type="caution">
    <text evidence="7">The sequence shown here is derived from an EMBL/GenBank/DDBJ whole genome shotgun (WGS) entry which is preliminary data.</text>
</comment>
<dbReference type="Proteomes" id="UP001107558">
    <property type="component" value="Chromosome 4"/>
</dbReference>
<keyword evidence="8" id="KW-1185">Reference proteome</keyword>
<evidence type="ECO:0000256" key="4">
    <source>
        <dbReference type="ARBA" id="ARBA00022737"/>
    </source>
</evidence>
<feature type="domain" description="EF-hand" evidence="6">
    <location>
        <begin position="13"/>
        <end position="48"/>
    </location>
</feature>